<name>A0ABV2PFT3_9BACI</name>
<accession>A0ABV2PFT3</accession>
<sequence>MDTCQIPNEKKQRDFYHKLRTKLVTFLASKTGRNNKFADYLLFVPDVFHLLIKTLMDPAIDSKSRSLIGATIAYFIFPMDFLPEGILGFGGFLDDLVLATFVVNTVINKLGAEVIEKHWTGDAKLLDVLQKIAETSDQIVSKIPVKSMFTQYIRHESKGSNK</sequence>
<dbReference type="RefSeq" id="WP_354471082.1">
    <property type="nucleotide sequence ID" value="NZ_JBEPSB010000002.1"/>
</dbReference>
<evidence type="ECO:0000256" key="1">
    <source>
        <dbReference type="ARBA" id="ARBA00004127"/>
    </source>
</evidence>
<dbReference type="Proteomes" id="UP001549363">
    <property type="component" value="Unassembled WGS sequence"/>
</dbReference>
<keyword evidence="3" id="KW-1133">Transmembrane helix</keyword>
<organism evidence="6 7">
    <name type="scientific">Lysinibacillus parviboronicapiens</name>
    <dbReference type="NCBI Taxonomy" id="436516"/>
    <lineage>
        <taxon>Bacteria</taxon>
        <taxon>Bacillati</taxon>
        <taxon>Bacillota</taxon>
        <taxon>Bacilli</taxon>
        <taxon>Bacillales</taxon>
        <taxon>Bacillaceae</taxon>
        <taxon>Lysinibacillus</taxon>
    </lineage>
</organism>
<gene>
    <name evidence="6" type="ORF">ABIA69_000959</name>
</gene>
<dbReference type="InterPro" id="IPR010652">
    <property type="entry name" value="DUF1232"/>
</dbReference>
<keyword evidence="7" id="KW-1185">Reference proteome</keyword>
<dbReference type="Pfam" id="PF06803">
    <property type="entry name" value="DUF1232"/>
    <property type="match status" value="1"/>
</dbReference>
<keyword evidence="2" id="KW-0812">Transmembrane</keyword>
<comment type="caution">
    <text evidence="6">The sequence shown here is derived from an EMBL/GenBank/DDBJ whole genome shotgun (WGS) entry which is preliminary data.</text>
</comment>
<reference evidence="6 7" key="1">
    <citation type="submission" date="2024-06" db="EMBL/GenBank/DDBJ databases">
        <title>Sorghum-associated microbial communities from plants grown in Nebraska, USA.</title>
        <authorList>
            <person name="Schachtman D."/>
        </authorList>
    </citation>
    <scope>NUCLEOTIDE SEQUENCE [LARGE SCALE GENOMIC DNA]</scope>
    <source>
        <strain evidence="6 7">736</strain>
    </source>
</reference>
<evidence type="ECO:0000256" key="3">
    <source>
        <dbReference type="ARBA" id="ARBA00022989"/>
    </source>
</evidence>
<feature type="domain" description="DUF1232" evidence="5">
    <location>
        <begin position="66"/>
        <end position="101"/>
    </location>
</feature>
<protein>
    <submittedName>
        <fullName evidence="6">Uncharacterized membrane protein YkvA (DUF1232 family)</fullName>
    </submittedName>
</protein>
<keyword evidence="4" id="KW-0472">Membrane</keyword>
<evidence type="ECO:0000313" key="6">
    <source>
        <dbReference type="EMBL" id="MET4559816.1"/>
    </source>
</evidence>
<evidence type="ECO:0000313" key="7">
    <source>
        <dbReference type="Proteomes" id="UP001549363"/>
    </source>
</evidence>
<evidence type="ECO:0000256" key="2">
    <source>
        <dbReference type="ARBA" id="ARBA00022692"/>
    </source>
</evidence>
<evidence type="ECO:0000259" key="5">
    <source>
        <dbReference type="Pfam" id="PF06803"/>
    </source>
</evidence>
<dbReference type="EMBL" id="JBEPSB010000002">
    <property type="protein sequence ID" value="MET4559816.1"/>
    <property type="molecule type" value="Genomic_DNA"/>
</dbReference>
<proteinExistence type="predicted"/>
<comment type="subcellular location">
    <subcellularLocation>
        <location evidence="1">Endomembrane system</location>
        <topology evidence="1">Multi-pass membrane protein</topology>
    </subcellularLocation>
</comment>
<evidence type="ECO:0000256" key="4">
    <source>
        <dbReference type="ARBA" id="ARBA00023136"/>
    </source>
</evidence>